<name>A0ABU7REP7_9BACT</name>
<dbReference type="PANTHER" id="PTHR42759:SF1">
    <property type="entry name" value="MAGNESIUM-CHELATASE SUBUNIT CHLD"/>
    <property type="match status" value="1"/>
</dbReference>
<evidence type="ECO:0000259" key="1">
    <source>
        <dbReference type="Pfam" id="PF07726"/>
    </source>
</evidence>
<dbReference type="InterPro" id="IPR011703">
    <property type="entry name" value="ATPase_AAA-3"/>
</dbReference>
<evidence type="ECO:0000313" key="3">
    <source>
        <dbReference type="EMBL" id="MEE6186453.1"/>
    </source>
</evidence>
<dbReference type="Gene3D" id="3.40.50.300">
    <property type="entry name" value="P-loop containing nucleotide triphosphate hydrolases"/>
    <property type="match status" value="1"/>
</dbReference>
<organism evidence="3 4">
    <name type="scientific">Niabella digestorum</name>
    <dbReference type="NCBI Taxonomy" id="3117701"/>
    <lineage>
        <taxon>Bacteria</taxon>
        <taxon>Pseudomonadati</taxon>
        <taxon>Bacteroidota</taxon>
        <taxon>Chitinophagia</taxon>
        <taxon>Chitinophagales</taxon>
        <taxon>Chitinophagaceae</taxon>
        <taxon>Niabella</taxon>
    </lineage>
</organism>
<proteinExistence type="predicted"/>
<dbReference type="SUPFAM" id="SSF52540">
    <property type="entry name" value="P-loop containing nucleoside triphosphate hydrolases"/>
    <property type="match status" value="1"/>
</dbReference>
<reference evidence="3 4" key="1">
    <citation type="submission" date="2024-01" db="EMBL/GenBank/DDBJ databases">
        <title>Niabella digestum sp. nov., isolated from waste digestion system.</title>
        <authorList>
            <person name="Zhang L."/>
        </authorList>
    </citation>
    <scope>NUCLEOTIDE SEQUENCE [LARGE SCALE GENOMIC DNA]</scope>
    <source>
        <strain evidence="3 4">A18</strain>
    </source>
</reference>
<dbReference type="PIRSF" id="PIRSF002849">
    <property type="entry name" value="AAA_ATPase_chaperone_MoxR_prd"/>
    <property type="match status" value="1"/>
</dbReference>
<accession>A0ABU7REP7</accession>
<dbReference type="Pfam" id="PF07726">
    <property type="entry name" value="AAA_3"/>
    <property type="match status" value="1"/>
</dbReference>
<sequence>MMNKTAEDIRILNEKIAIAGAFTDKLKEEIGHVIIGQSHMLDRLLIGLLSNGHVLLEGVPGLAKTLTIKSLATAIQANFSRIQFTPDLLPADVIGTLIYNQQENDFVVRKGPIFANFILADEINRAPAKVQSALLEAMQERQVTIGDTTYKLEEPFLVLATQNPLEQEGTYPLPEAQADRFLMKVIVRYPEMHEEQLILRSNVQSIQLPEIKPVVNIKDVLHARDLVRDIYLDEKVERYILDIVFASRYPGRYQAQKLEPLISYGASPRGSINLALAGKAQAFLNKRGFVIPEDIRSIAHDVLRHRIGLTYEAEAENVNVEDIIDEILRQVNVP</sequence>
<comment type="caution">
    <text evidence="3">The sequence shown here is derived from an EMBL/GenBank/DDBJ whole genome shotgun (WGS) entry which is preliminary data.</text>
</comment>
<protein>
    <submittedName>
        <fullName evidence="3">MoxR family ATPase</fullName>
    </submittedName>
</protein>
<feature type="domain" description="ATPase AAA-3" evidence="1">
    <location>
        <begin position="53"/>
        <end position="183"/>
    </location>
</feature>
<dbReference type="InterPro" id="IPR050764">
    <property type="entry name" value="CbbQ/NirQ/NorQ/GpvN"/>
</dbReference>
<dbReference type="PANTHER" id="PTHR42759">
    <property type="entry name" value="MOXR FAMILY PROTEIN"/>
    <property type="match status" value="1"/>
</dbReference>
<dbReference type="Pfam" id="PF17863">
    <property type="entry name" value="AAA_lid_2"/>
    <property type="match status" value="1"/>
</dbReference>
<dbReference type="InterPro" id="IPR041628">
    <property type="entry name" value="ChlI/MoxR_AAA_lid"/>
</dbReference>
<dbReference type="Gene3D" id="1.10.8.80">
    <property type="entry name" value="Magnesium chelatase subunit I, C-Terminal domain"/>
    <property type="match status" value="1"/>
</dbReference>
<keyword evidence="4" id="KW-1185">Reference proteome</keyword>
<dbReference type="InterPro" id="IPR027417">
    <property type="entry name" value="P-loop_NTPase"/>
</dbReference>
<dbReference type="Proteomes" id="UP001357452">
    <property type="component" value="Unassembled WGS sequence"/>
</dbReference>
<dbReference type="CDD" id="cd00009">
    <property type="entry name" value="AAA"/>
    <property type="match status" value="1"/>
</dbReference>
<dbReference type="EMBL" id="JAZGLY010000002">
    <property type="protein sequence ID" value="MEE6186453.1"/>
    <property type="molecule type" value="Genomic_DNA"/>
</dbReference>
<gene>
    <name evidence="3" type="ORF">V2H41_04125</name>
</gene>
<evidence type="ECO:0000313" key="4">
    <source>
        <dbReference type="Proteomes" id="UP001357452"/>
    </source>
</evidence>
<feature type="domain" description="ChlI/MoxR AAA lid" evidence="2">
    <location>
        <begin position="259"/>
        <end position="327"/>
    </location>
</feature>
<evidence type="ECO:0000259" key="2">
    <source>
        <dbReference type="Pfam" id="PF17863"/>
    </source>
</evidence>